<reference evidence="2" key="1">
    <citation type="journal article" date="2019" name="Int. J. Syst. Evol. Microbiol.">
        <title>The Global Catalogue of Microorganisms (GCM) 10K type strain sequencing project: providing services to taxonomists for standard genome sequencing and annotation.</title>
        <authorList>
            <consortium name="The Broad Institute Genomics Platform"/>
            <consortium name="The Broad Institute Genome Sequencing Center for Infectious Disease"/>
            <person name="Wu L."/>
            <person name="Ma J."/>
        </authorList>
    </citation>
    <scope>NUCLEOTIDE SEQUENCE [LARGE SCALE GENOMIC DNA]</scope>
    <source>
        <strain evidence="2">JCM 17933</strain>
    </source>
</reference>
<evidence type="ECO:0000313" key="2">
    <source>
        <dbReference type="Proteomes" id="UP001500503"/>
    </source>
</evidence>
<organism evidence="1 2">
    <name type="scientific">Actinoallomurus oryzae</name>
    <dbReference type="NCBI Taxonomy" id="502180"/>
    <lineage>
        <taxon>Bacteria</taxon>
        <taxon>Bacillati</taxon>
        <taxon>Actinomycetota</taxon>
        <taxon>Actinomycetes</taxon>
        <taxon>Streptosporangiales</taxon>
        <taxon>Thermomonosporaceae</taxon>
        <taxon>Actinoallomurus</taxon>
    </lineage>
</organism>
<dbReference type="InterPro" id="IPR032359">
    <property type="entry name" value="KwaB-like"/>
</dbReference>
<gene>
    <name evidence="1" type="ORF">GCM10023191_053740</name>
</gene>
<proteinExistence type="predicted"/>
<evidence type="ECO:0008006" key="3">
    <source>
        <dbReference type="Google" id="ProtNLM"/>
    </source>
</evidence>
<dbReference type="RefSeq" id="WP_345468643.1">
    <property type="nucleotide sequence ID" value="NZ_BAABHF010000027.1"/>
</dbReference>
<dbReference type="Pfam" id="PF16162">
    <property type="entry name" value="KwaB"/>
    <property type="match status" value="1"/>
</dbReference>
<dbReference type="Proteomes" id="UP001500503">
    <property type="component" value="Unassembled WGS sequence"/>
</dbReference>
<comment type="caution">
    <text evidence="1">The sequence shown here is derived from an EMBL/GenBank/DDBJ whole genome shotgun (WGS) entry which is preliminary data.</text>
</comment>
<name>A0ABP8QIJ7_9ACTN</name>
<protein>
    <recommendedName>
        <fullName evidence="3">DUF4868 domain-containing protein</fullName>
    </recommendedName>
</protein>
<dbReference type="EMBL" id="BAABHF010000027">
    <property type="protein sequence ID" value="GAA4502339.1"/>
    <property type="molecule type" value="Genomic_DNA"/>
</dbReference>
<keyword evidence="2" id="KW-1185">Reference proteome</keyword>
<accession>A0ABP8QIJ7</accession>
<sequence>MTLTEPNLDGPATLVIAWRLGRNAHGRAIKAGGDVMSSLRRYASVALDKVRSAEGRRYDPNDEQDEECAYLETEREELLDTALLEKILQGASLQQATDDDLRKRSLALYALVVGDDPNRLTAFVRKGNPVQLAKKNLVTVFDQTLVRIERPLLAFDQFYDVIIYPNKVYVLNQKNFEALFKESEAVLAKTSEWASSLSQALPLSDQSVEWVAKRLRETSVMRRRVQSILKSDYLRHLTPDTLRAKMQERGLDPQELIEDGNLVINKETEKDVLLLLNEDLWTGDFSGEQYAASRKAKR</sequence>
<evidence type="ECO:0000313" key="1">
    <source>
        <dbReference type="EMBL" id="GAA4502339.1"/>
    </source>
</evidence>